<sequence length="202" mass="22913">MTKPELIYFDAPGRAEPIRMLLHFAGIEYEDTRFPGSEWPAIKPTTPLGFVPVMKIDGKQYCQSLSLTRYAAKLADWYPASEFQALKCDMVAETINELAALAPKSKDQDELKKLRQEFQKDTLTKYWKFVEGIIQENGGILVSGSTPTFADLLIQQSVLMIKLGFWDHIDTNFFDDYPGLNATCKAVEENEKVKAYMAAKKK</sequence>
<dbReference type="Proteomes" id="UP001295423">
    <property type="component" value="Unassembled WGS sequence"/>
</dbReference>
<dbReference type="Gene3D" id="3.40.30.10">
    <property type="entry name" value="Glutaredoxin"/>
    <property type="match status" value="1"/>
</dbReference>
<organism evidence="6 7">
    <name type="scientific">Cylindrotheca closterium</name>
    <dbReference type="NCBI Taxonomy" id="2856"/>
    <lineage>
        <taxon>Eukaryota</taxon>
        <taxon>Sar</taxon>
        <taxon>Stramenopiles</taxon>
        <taxon>Ochrophyta</taxon>
        <taxon>Bacillariophyta</taxon>
        <taxon>Bacillariophyceae</taxon>
        <taxon>Bacillariophycidae</taxon>
        <taxon>Bacillariales</taxon>
        <taxon>Bacillariaceae</taxon>
        <taxon>Cylindrotheca</taxon>
    </lineage>
</organism>
<evidence type="ECO:0000256" key="1">
    <source>
        <dbReference type="ARBA" id="ARBA00012452"/>
    </source>
</evidence>
<evidence type="ECO:0000259" key="5">
    <source>
        <dbReference type="PROSITE" id="PS50405"/>
    </source>
</evidence>
<name>A0AAD2JHY5_9STRA</name>
<dbReference type="InterPro" id="IPR036282">
    <property type="entry name" value="Glutathione-S-Trfase_C_sf"/>
</dbReference>
<protein>
    <recommendedName>
        <fullName evidence="1">glutathione transferase</fullName>
        <ecNumber evidence="1">2.5.1.18</ecNumber>
    </recommendedName>
</protein>
<dbReference type="SFLD" id="SFLDG01205">
    <property type="entry name" value="AMPS.1"/>
    <property type="match status" value="1"/>
</dbReference>
<accession>A0AAD2JHY5</accession>
<dbReference type="EC" id="2.5.1.18" evidence="1"/>
<dbReference type="InterPro" id="IPR050213">
    <property type="entry name" value="GST_superfamily"/>
</dbReference>
<evidence type="ECO:0000256" key="3">
    <source>
        <dbReference type="ARBA" id="ARBA00047960"/>
    </source>
</evidence>
<dbReference type="AlphaFoldDB" id="A0AAD2JHY5"/>
<comment type="catalytic activity">
    <reaction evidence="3">
        <text>RX + glutathione = an S-substituted glutathione + a halide anion + H(+)</text>
        <dbReference type="Rhea" id="RHEA:16437"/>
        <dbReference type="ChEBI" id="CHEBI:15378"/>
        <dbReference type="ChEBI" id="CHEBI:16042"/>
        <dbReference type="ChEBI" id="CHEBI:17792"/>
        <dbReference type="ChEBI" id="CHEBI:57925"/>
        <dbReference type="ChEBI" id="CHEBI:90779"/>
        <dbReference type="EC" id="2.5.1.18"/>
    </reaction>
</comment>
<evidence type="ECO:0000313" key="6">
    <source>
        <dbReference type="EMBL" id="CAJ1952881.1"/>
    </source>
</evidence>
<keyword evidence="7" id="KW-1185">Reference proteome</keyword>
<dbReference type="PROSITE" id="PS50405">
    <property type="entry name" value="GST_CTER"/>
    <property type="match status" value="1"/>
</dbReference>
<dbReference type="Gene3D" id="1.20.1050.10">
    <property type="match status" value="1"/>
</dbReference>
<dbReference type="InterPro" id="IPR040079">
    <property type="entry name" value="Glutathione_S-Trfase"/>
</dbReference>
<dbReference type="CDD" id="cd03039">
    <property type="entry name" value="GST_N_Sigma_like"/>
    <property type="match status" value="1"/>
</dbReference>
<comment type="caution">
    <text evidence="6">The sequence shown here is derived from an EMBL/GenBank/DDBJ whole genome shotgun (WGS) entry which is preliminary data.</text>
</comment>
<dbReference type="SUPFAM" id="SSF47616">
    <property type="entry name" value="GST C-terminal domain-like"/>
    <property type="match status" value="1"/>
</dbReference>
<dbReference type="SFLD" id="SFLDG00363">
    <property type="entry name" value="AMPS_(cytGST):_Alpha-__Mu-__Pi"/>
    <property type="match status" value="1"/>
</dbReference>
<feature type="domain" description="GST N-terminal" evidence="4">
    <location>
        <begin position="2"/>
        <end position="79"/>
    </location>
</feature>
<dbReference type="Pfam" id="PF13417">
    <property type="entry name" value="GST_N_3"/>
    <property type="match status" value="1"/>
</dbReference>
<keyword evidence="2" id="KW-0808">Transferase</keyword>
<dbReference type="PANTHER" id="PTHR11571:SF224">
    <property type="entry name" value="HEMATOPOIETIC PROSTAGLANDIN D SYNTHASE"/>
    <property type="match status" value="1"/>
</dbReference>
<proteinExistence type="predicted"/>
<dbReference type="PROSITE" id="PS50404">
    <property type="entry name" value="GST_NTER"/>
    <property type="match status" value="1"/>
</dbReference>
<reference evidence="6" key="1">
    <citation type="submission" date="2023-08" db="EMBL/GenBank/DDBJ databases">
        <authorList>
            <person name="Audoor S."/>
            <person name="Bilcke G."/>
        </authorList>
    </citation>
    <scope>NUCLEOTIDE SEQUENCE</scope>
</reference>
<dbReference type="InterPro" id="IPR004046">
    <property type="entry name" value="GST_C"/>
</dbReference>
<evidence type="ECO:0000313" key="7">
    <source>
        <dbReference type="Proteomes" id="UP001295423"/>
    </source>
</evidence>
<feature type="domain" description="GST C-terminal" evidence="5">
    <location>
        <begin position="51"/>
        <end position="202"/>
    </location>
</feature>
<dbReference type="InterPro" id="IPR010987">
    <property type="entry name" value="Glutathione-S-Trfase_C-like"/>
</dbReference>
<dbReference type="GO" id="GO:0006749">
    <property type="term" value="P:glutathione metabolic process"/>
    <property type="evidence" value="ECO:0007669"/>
    <property type="project" value="TreeGrafter"/>
</dbReference>
<dbReference type="InterPro" id="IPR036249">
    <property type="entry name" value="Thioredoxin-like_sf"/>
</dbReference>
<dbReference type="EMBL" id="CAKOGP040001814">
    <property type="protein sequence ID" value="CAJ1952881.1"/>
    <property type="molecule type" value="Genomic_DNA"/>
</dbReference>
<evidence type="ECO:0000256" key="2">
    <source>
        <dbReference type="ARBA" id="ARBA00022679"/>
    </source>
</evidence>
<evidence type="ECO:0000259" key="4">
    <source>
        <dbReference type="PROSITE" id="PS50404"/>
    </source>
</evidence>
<dbReference type="SFLD" id="SFLDS00019">
    <property type="entry name" value="Glutathione_Transferase_(cytos"/>
    <property type="match status" value="1"/>
</dbReference>
<dbReference type="PANTHER" id="PTHR11571">
    <property type="entry name" value="GLUTATHIONE S-TRANSFERASE"/>
    <property type="match status" value="1"/>
</dbReference>
<dbReference type="Pfam" id="PF14497">
    <property type="entry name" value="GST_C_3"/>
    <property type="match status" value="1"/>
</dbReference>
<dbReference type="GO" id="GO:0004364">
    <property type="term" value="F:glutathione transferase activity"/>
    <property type="evidence" value="ECO:0007669"/>
    <property type="project" value="UniProtKB-EC"/>
</dbReference>
<dbReference type="SUPFAM" id="SSF52833">
    <property type="entry name" value="Thioredoxin-like"/>
    <property type="match status" value="1"/>
</dbReference>
<gene>
    <name evidence="6" type="ORF">CYCCA115_LOCUS13763</name>
</gene>
<dbReference type="InterPro" id="IPR004045">
    <property type="entry name" value="Glutathione_S-Trfase_N"/>
</dbReference>